<dbReference type="SUPFAM" id="SSF88713">
    <property type="entry name" value="Glycoside hydrolase/deacetylase"/>
    <property type="match status" value="1"/>
</dbReference>
<evidence type="ECO:0008006" key="5">
    <source>
        <dbReference type="Google" id="ProtNLM"/>
    </source>
</evidence>
<dbReference type="PANTHER" id="PTHR30105:SF2">
    <property type="entry name" value="DIVERGENT POLYSACCHARIDE DEACETYLASE SUPERFAMILY"/>
    <property type="match status" value="1"/>
</dbReference>
<accession>A0A2N1PPG1</accession>
<feature type="region of interest" description="Disordered" evidence="1">
    <location>
        <begin position="165"/>
        <end position="186"/>
    </location>
</feature>
<dbReference type="AlphaFoldDB" id="A0A2N1PPG1"/>
<protein>
    <recommendedName>
        <fullName evidence="5">Divergent polysaccharide deacetylase family protein</fullName>
    </recommendedName>
</protein>
<organism evidence="3 4">
    <name type="scientific">Candidatus Wallbacteria bacterium HGW-Wallbacteria-1</name>
    <dbReference type="NCBI Taxonomy" id="2013854"/>
    <lineage>
        <taxon>Bacteria</taxon>
        <taxon>Candidatus Walliibacteriota</taxon>
    </lineage>
</organism>
<feature type="region of interest" description="Disordered" evidence="1">
    <location>
        <begin position="1"/>
        <end position="50"/>
    </location>
</feature>
<reference evidence="3 4" key="1">
    <citation type="journal article" date="2017" name="ISME J.">
        <title>Potential for microbial H2 and metal transformations associated with novel bacteria and archaea in deep terrestrial subsurface sediments.</title>
        <authorList>
            <person name="Hernsdorf A.W."/>
            <person name="Amano Y."/>
            <person name="Miyakawa K."/>
            <person name="Ise K."/>
            <person name="Suzuki Y."/>
            <person name="Anantharaman K."/>
            <person name="Probst A."/>
            <person name="Burstein D."/>
            <person name="Thomas B.C."/>
            <person name="Banfield J.F."/>
        </authorList>
    </citation>
    <scope>NUCLEOTIDE SEQUENCE [LARGE SCALE GENOMIC DNA]</scope>
    <source>
        <strain evidence="3">HGW-Wallbacteria-1</strain>
    </source>
</reference>
<dbReference type="InterPro" id="IPR011330">
    <property type="entry name" value="Glyco_hydro/deAcase_b/a-brl"/>
</dbReference>
<dbReference type="GO" id="GO:0005975">
    <property type="term" value="P:carbohydrate metabolic process"/>
    <property type="evidence" value="ECO:0007669"/>
    <property type="project" value="InterPro"/>
</dbReference>
<dbReference type="Proteomes" id="UP000233256">
    <property type="component" value="Unassembled WGS sequence"/>
</dbReference>
<evidence type="ECO:0000256" key="1">
    <source>
        <dbReference type="SAM" id="MobiDB-lite"/>
    </source>
</evidence>
<evidence type="ECO:0000256" key="2">
    <source>
        <dbReference type="SAM" id="Phobius"/>
    </source>
</evidence>
<evidence type="ECO:0000313" key="4">
    <source>
        <dbReference type="Proteomes" id="UP000233256"/>
    </source>
</evidence>
<sequence length="573" mass="63043">MTDYTENDDTEIKPEDSGNSDATSGSDSDPVVNIVLPDEAGYGDSPADHFDEDVEEEAFVDRNAEIFAFGAEGESGYFDAGYDEAHQQVNQDTDPEIAKDEVKQDLPQTEDDDFTEKENDVSFTAVIWLALFMTLVAGIWAVSWKLAFKSIDKVNGGISGVGKPLSMEASNDRPEGSAPTEPVNPDLLMGSTIEQVDGTMEIHGLAGETGELAMDPVCDPRYMIDGGVPIRGCTAEEAEACLDLSMQIEYVVDFLLDSLAAGLILDVKTSQPEERHFENLRWKWVRKEVITRDTAQVASRLRTFFSGSSFELLGMNEVPSGNDRPETYTLAAGFMGRAMIEIVVQPPVPAKERKGPLAAIIIDDLGYGGQATRELMELPPVITFSILPWEKYSVATAELARARGFEIMLHQPMEGSSPHIRLGPGGLFTSMNSEEILRRFRNNLGQLGKIVGVNNHMGSVFTANESCMRTFMAEVSRQGLYFVDSRTTVKTVAESQARFQSVPCARRRVFIDNEVSDEPIRVQLRQLMKIARKEGSAIGIGHAHLQTIRTIADMLPEFVREGITLVPAGELVR</sequence>
<name>A0A2N1PPG1_9BACT</name>
<dbReference type="InterPro" id="IPR006837">
    <property type="entry name" value="Divergent_DAC"/>
</dbReference>
<dbReference type="Pfam" id="PF04748">
    <property type="entry name" value="Polysacc_deac_2"/>
    <property type="match status" value="1"/>
</dbReference>
<keyword evidence="2" id="KW-0472">Membrane</keyword>
<comment type="caution">
    <text evidence="3">The sequence shown here is derived from an EMBL/GenBank/DDBJ whole genome shotgun (WGS) entry which is preliminary data.</text>
</comment>
<evidence type="ECO:0000313" key="3">
    <source>
        <dbReference type="EMBL" id="PKK90221.1"/>
    </source>
</evidence>
<feature type="transmembrane region" description="Helical" evidence="2">
    <location>
        <begin position="121"/>
        <end position="143"/>
    </location>
</feature>
<gene>
    <name evidence="3" type="ORF">CVV64_10865</name>
</gene>
<keyword evidence="2" id="KW-0812">Transmembrane</keyword>
<dbReference type="CDD" id="cd10936">
    <property type="entry name" value="CE4_DAC2"/>
    <property type="match status" value="1"/>
</dbReference>
<dbReference type="PANTHER" id="PTHR30105">
    <property type="entry name" value="UNCHARACTERIZED YIBQ-RELATED"/>
    <property type="match status" value="1"/>
</dbReference>
<proteinExistence type="predicted"/>
<dbReference type="Gene3D" id="3.20.20.370">
    <property type="entry name" value="Glycoside hydrolase/deacetylase"/>
    <property type="match status" value="1"/>
</dbReference>
<keyword evidence="2" id="KW-1133">Transmembrane helix</keyword>
<feature type="compositionally biased region" description="Polar residues" evidence="1">
    <location>
        <begin position="17"/>
        <end position="27"/>
    </location>
</feature>
<dbReference type="EMBL" id="PGXC01000007">
    <property type="protein sequence ID" value="PKK90221.1"/>
    <property type="molecule type" value="Genomic_DNA"/>
</dbReference>